<dbReference type="InterPro" id="IPR045621">
    <property type="entry name" value="BPD_transp_1_N"/>
</dbReference>
<name>A0A3A5JVX5_9HYPH</name>
<feature type="transmembrane region" description="Helical" evidence="7">
    <location>
        <begin position="99"/>
        <end position="122"/>
    </location>
</feature>
<dbReference type="Proteomes" id="UP000272706">
    <property type="component" value="Unassembled WGS sequence"/>
</dbReference>
<keyword evidence="4 7" id="KW-0812">Transmembrane</keyword>
<evidence type="ECO:0000313" key="9">
    <source>
        <dbReference type="EMBL" id="RJT26311.1"/>
    </source>
</evidence>
<comment type="caution">
    <text evidence="9">The sequence shown here is derived from an EMBL/GenBank/DDBJ whole genome shotgun (WGS) entry which is preliminary data.</text>
</comment>
<dbReference type="GO" id="GO:0005886">
    <property type="term" value="C:plasma membrane"/>
    <property type="evidence" value="ECO:0007669"/>
    <property type="project" value="UniProtKB-SubCell"/>
</dbReference>
<dbReference type="EMBL" id="QZWZ01000071">
    <property type="protein sequence ID" value="RJT26311.1"/>
    <property type="molecule type" value="Genomic_DNA"/>
</dbReference>
<evidence type="ECO:0000259" key="8">
    <source>
        <dbReference type="PROSITE" id="PS50928"/>
    </source>
</evidence>
<keyword evidence="10" id="KW-1185">Reference proteome</keyword>
<evidence type="ECO:0000256" key="6">
    <source>
        <dbReference type="ARBA" id="ARBA00023136"/>
    </source>
</evidence>
<comment type="subcellular location">
    <subcellularLocation>
        <location evidence="1 7">Cell membrane</location>
        <topology evidence="1 7">Multi-pass membrane protein</topology>
    </subcellularLocation>
</comment>
<feature type="transmembrane region" description="Helical" evidence="7">
    <location>
        <begin position="173"/>
        <end position="192"/>
    </location>
</feature>
<comment type="similarity">
    <text evidence="7">Belongs to the binding-protein-dependent transport system permease family.</text>
</comment>
<dbReference type="OrthoDB" id="9807402at2"/>
<proteinExistence type="inferred from homology"/>
<dbReference type="CDD" id="cd06261">
    <property type="entry name" value="TM_PBP2"/>
    <property type="match status" value="1"/>
</dbReference>
<dbReference type="PANTHER" id="PTHR43163:SF6">
    <property type="entry name" value="DIPEPTIDE TRANSPORT SYSTEM PERMEASE PROTEIN DPPB-RELATED"/>
    <property type="match status" value="1"/>
</dbReference>
<dbReference type="GO" id="GO:0071916">
    <property type="term" value="F:dipeptide transmembrane transporter activity"/>
    <property type="evidence" value="ECO:0007669"/>
    <property type="project" value="TreeGrafter"/>
</dbReference>
<keyword evidence="3" id="KW-1003">Cell membrane</keyword>
<dbReference type="PANTHER" id="PTHR43163">
    <property type="entry name" value="DIPEPTIDE TRANSPORT SYSTEM PERMEASE PROTEIN DPPB-RELATED"/>
    <property type="match status" value="1"/>
</dbReference>
<sequence length="312" mass="33212">MMFRYFIIRILRALLTVALVVTFAFIVLRLSGDPAYSIMGDNASPEALAAFRKEWGLDQPLWNQYLHYFAAIVHGELGQSMRGGGPALDLVLSRIPATLMLTLPALLMKLAIGIPAGIYAALHRDSLIDRAVMVTAVAGYSVPSFVLGLALVQLLAIWLAWLPTGGAGSPLHLILPIVTLGVGGAAVLARFVRSAMLEVLGQPYIRTANAKGIPWTAVVRDHALPNAAIPTVTIVGFMVGNLIAGSVVVESVFSWPGVGNLLVVSVAARDLSVVQCILLLVAAAMVLSNLVVDFLYGFLDPRLSNDNTAGRH</sequence>
<evidence type="ECO:0000256" key="5">
    <source>
        <dbReference type="ARBA" id="ARBA00022989"/>
    </source>
</evidence>
<evidence type="ECO:0000313" key="10">
    <source>
        <dbReference type="Proteomes" id="UP000272706"/>
    </source>
</evidence>
<dbReference type="SUPFAM" id="SSF161098">
    <property type="entry name" value="MetI-like"/>
    <property type="match status" value="1"/>
</dbReference>
<dbReference type="PROSITE" id="PS50928">
    <property type="entry name" value="ABC_TM1"/>
    <property type="match status" value="1"/>
</dbReference>
<dbReference type="InterPro" id="IPR000515">
    <property type="entry name" value="MetI-like"/>
</dbReference>
<organism evidence="9 10">
    <name type="scientific">Mesorhizobium waimense</name>
    <dbReference type="NCBI Taxonomy" id="1300307"/>
    <lineage>
        <taxon>Bacteria</taxon>
        <taxon>Pseudomonadati</taxon>
        <taxon>Pseudomonadota</taxon>
        <taxon>Alphaproteobacteria</taxon>
        <taxon>Hyphomicrobiales</taxon>
        <taxon>Phyllobacteriaceae</taxon>
        <taxon>Mesorhizobium</taxon>
    </lineage>
</organism>
<evidence type="ECO:0000256" key="7">
    <source>
        <dbReference type="RuleBase" id="RU363032"/>
    </source>
</evidence>
<feature type="domain" description="ABC transmembrane type-1" evidence="8">
    <location>
        <begin position="95"/>
        <end position="296"/>
    </location>
</feature>
<evidence type="ECO:0000256" key="3">
    <source>
        <dbReference type="ARBA" id="ARBA00022475"/>
    </source>
</evidence>
<evidence type="ECO:0000256" key="1">
    <source>
        <dbReference type="ARBA" id="ARBA00004651"/>
    </source>
</evidence>
<dbReference type="Gene3D" id="1.10.3720.10">
    <property type="entry name" value="MetI-like"/>
    <property type="match status" value="1"/>
</dbReference>
<dbReference type="InterPro" id="IPR035906">
    <property type="entry name" value="MetI-like_sf"/>
</dbReference>
<dbReference type="Pfam" id="PF00528">
    <property type="entry name" value="BPD_transp_1"/>
    <property type="match status" value="1"/>
</dbReference>
<gene>
    <name evidence="9" type="ORF">D3227_37305</name>
</gene>
<protein>
    <submittedName>
        <fullName evidence="9">ABC transporter permease</fullName>
    </submittedName>
</protein>
<feature type="transmembrane region" description="Helical" evidence="7">
    <location>
        <begin position="277"/>
        <end position="299"/>
    </location>
</feature>
<accession>A0A3A5JVX5</accession>
<keyword evidence="6 7" id="KW-0472">Membrane</keyword>
<evidence type="ECO:0000256" key="2">
    <source>
        <dbReference type="ARBA" id="ARBA00022448"/>
    </source>
</evidence>
<dbReference type="Pfam" id="PF19300">
    <property type="entry name" value="BPD_transp_1_N"/>
    <property type="match status" value="1"/>
</dbReference>
<keyword evidence="5 7" id="KW-1133">Transmembrane helix</keyword>
<reference evidence="9 10" key="1">
    <citation type="submission" date="2018-09" db="EMBL/GenBank/DDBJ databases">
        <title>Mesorhizobium carmichaelinearum sp. nov. isolated from Carmichaelinea spp. root nodules in New Zealand.</title>
        <authorList>
            <person name="De Meyer S.E."/>
        </authorList>
    </citation>
    <scope>NUCLEOTIDE SEQUENCE [LARGE SCALE GENOMIC DNA]</scope>
    <source>
        <strain evidence="9 10">ICMP19557</strain>
    </source>
</reference>
<keyword evidence="2 7" id="KW-0813">Transport</keyword>
<feature type="transmembrane region" description="Helical" evidence="7">
    <location>
        <begin position="134"/>
        <end position="161"/>
    </location>
</feature>
<dbReference type="AlphaFoldDB" id="A0A3A5JVX5"/>
<evidence type="ECO:0000256" key="4">
    <source>
        <dbReference type="ARBA" id="ARBA00022692"/>
    </source>
</evidence>